<keyword evidence="2" id="KW-1185">Reference proteome</keyword>
<name>A0AAE8XYT7_9CAUD</name>
<gene>
    <name evidence="1" type="ORF">HRTV-27_gp97</name>
</gene>
<accession>A0AAE8XYT7</accession>
<sequence>MSYKSYPTDVLLSTYYHADLIAEGLIPGDKTLADVTDMLLELDARGVCVREETPPTWYTFYADPENRDTIAPRP</sequence>
<dbReference type="EMBL" id="MZ334522">
    <property type="protein sequence ID" value="UBF22790.1"/>
    <property type="molecule type" value="Genomic_DNA"/>
</dbReference>
<organism evidence="1 2">
    <name type="scientific">Halorubrum tailed virus 27</name>
    <dbReference type="NCBI Taxonomy" id="2878008"/>
    <lineage>
        <taxon>Viruses</taxon>
        <taxon>Duplodnaviria</taxon>
        <taxon>Heunggongvirae</taxon>
        <taxon>Uroviricota</taxon>
        <taxon>Caudoviricetes</taxon>
        <taxon>Thumleimavirales</taxon>
        <taxon>Hafunaviridae</taxon>
        <taxon>Minorvirus</taxon>
        <taxon>Minorvirus thailandense</taxon>
        <taxon>Minorvirus HRTV27</taxon>
    </lineage>
</organism>
<protein>
    <submittedName>
        <fullName evidence="1">Uncharacterized protein</fullName>
    </submittedName>
</protein>
<evidence type="ECO:0000313" key="1">
    <source>
        <dbReference type="EMBL" id="UBF22790.1"/>
    </source>
</evidence>
<dbReference type="Proteomes" id="UP000827260">
    <property type="component" value="Segment"/>
</dbReference>
<reference evidence="1" key="1">
    <citation type="submission" date="2021-05" db="EMBL/GenBank/DDBJ databases">
        <title>Diversity, taxonomy and evolution of archaeal viruses of the class Caudoviricetes.</title>
        <authorList>
            <person name="Liu Y."/>
            <person name="Demina T.A."/>
            <person name="Roux S."/>
            <person name="Aiewsakun P."/>
            <person name="Kazlauskas D."/>
            <person name="Simmonds P."/>
            <person name="Prangishvili D."/>
            <person name="Oksanen H.M."/>
            <person name="Krupovic M."/>
        </authorList>
    </citation>
    <scope>NUCLEOTIDE SEQUENCE</scope>
    <source>
        <strain evidence="1">HRTV-27/27</strain>
    </source>
</reference>
<evidence type="ECO:0000313" key="2">
    <source>
        <dbReference type="Proteomes" id="UP000827260"/>
    </source>
</evidence>
<proteinExistence type="predicted"/>